<dbReference type="GO" id="GO:0008973">
    <property type="term" value="F:phosphopentomutase activity"/>
    <property type="evidence" value="ECO:0007669"/>
    <property type="project" value="InterPro"/>
</dbReference>
<evidence type="ECO:0000256" key="3">
    <source>
        <dbReference type="ARBA" id="ARBA00023211"/>
    </source>
</evidence>
<keyword evidence="2" id="KW-0479">Metal-binding</keyword>
<dbReference type="GO" id="GO:0009117">
    <property type="term" value="P:nucleotide metabolic process"/>
    <property type="evidence" value="ECO:0007669"/>
    <property type="project" value="InterPro"/>
</dbReference>
<dbReference type="InterPro" id="IPR006124">
    <property type="entry name" value="Metalloenzyme"/>
</dbReference>
<evidence type="ECO:0000259" key="4">
    <source>
        <dbReference type="Pfam" id="PF01676"/>
    </source>
</evidence>
<evidence type="ECO:0000256" key="1">
    <source>
        <dbReference type="ARBA" id="ARBA00010373"/>
    </source>
</evidence>
<evidence type="ECO:0000313" key="5">
    <source>
        <dbReference type="EMBL" id="PLP40638.1"/>
    </source>
</evidence>
<dbReference type="InterPro" id="IPR017850">
    <property type="entry name" value="Alkaline_phosphatase_core_sf"/>
</dbReference>
<name>A0A2N5A8Y8_KLEVA</name>
<comment type="similarity">
    <text evidence="1">Belongs to the phosphopentomutase family.</text>
</comment>
<protein>
    <submittedName>
        <fullName evidence="5">Phosphopentomutase</fullName>
    </submittedName>
</protein>
<dbReference type="GO" id="GO:0043094">
    <property type="term" value="P:metabolic compound salvage"/>
    <property type="evidence" value="ECO:0007669"/>
    <property type="project" value="InterPro"/>
</dbReference>
<dbReference type="InterPro" id="IPR010045">
    <property type="entry name" value="DeoB"/>
</dbReference>
<dbReference type="PANTHER" id="PTHR21110:SF0">
    <property type="entry name" value="PHOSPHOPENTOMUTASE"/>
    <property type="match status" value="1"/>
</dbReference>
<dbReference type="EMBL" id="PICB01001799">
    <property type="protein sequence ID" value="PLP40638.1"/>
    <property type="molecule type" value="Genomic_DNA"/>
</dbReference>
<evidence type="ECO:0000256" key="2">
    <source>
        <dbReference type="ARBA" id="ARBA00022723"/>
    </source>
</evidence>
<reference evidence="5 6" key="2">
    <citation type="submission" date="2018-01" db="EMBL/GenBank/DDBJ databases">
        <title>Genomic study of Klebsiella pneumoniae.</title>
        <authorList>
            <person name="Yang Y."/>
            <person name="Bicalho R."/>
        </authorList>
    </citation>
    <scope>NUCLEOTIDE SEQUENCE [LARGE SCALE GENOMIC DNA]</scope>
    <source>
        <strain evidence="5 6">A5</strain>
    </source>
</reference>
<dbReference type="GO" id="GO:0000287">
    <property type="term" value="F:magnesium ion binding"/>
    <property type="evidence" value="ECO:0007669"/>
    <property type="project" value="InterPro"/>
</dbReference>
<reference evidence="5 6" key="1">
    <citation type="submission" date="2017-11" db="EMBL/GenBank/DDBJ databases">
        <authorList>
            <person name="Han C.G."/>
        </authorList>
    </citation>
    <scope>NUCLEOTIDE SEQUENCE [LARGE SCALE GENOMIC DNA]</scope>
    <source>
        <strain evidence="5 6">A5</strain>
    </source>
</reference>
<feature type="domain" description="Metalloenzyme" evidence="4">
    <location>
        <begin position="1"/>
        <end position="39"/>
    </location>
</feature>
<sequence>TREHIPVLVYGPKVKPGSLGHRETFADIGQTIAKYFGTSDMEYGKAMF</sequence>
<evidence type="ECO:0000313" key="6">
    <source>
        <dbReference type="Proteomes" id="UP000234473"/>
    </source>
</evidence>
<dbReference type="GO" id="GO:0005829">
    <property type="term" value="C:cytosol"/>
    <property type="evidence" value="ECO:0007669"/>
    <property type="project" value="TreeGrafter"/>
</dbReference>
<keyword evidence="3" id="KW-0464">Manganese</keyword>
<dbReference type="Pfam" id="PF01676">
    <property type="entry name" value="Metalloenzyme"/>
    <property type="match status" value="1"/>
</dbReference>
<dbReference type="SUPFAM" id="SSF53649">
    <property type="entry name" value="Alkaline phosphatase-like"/>
    <property type="match status" value="1"/>
</dbReference>
<dbReference type="Proteomes" id="UP000234473">
    <property type="component" value="Unassembled WGS sequence"/>
</dbReference>
<accession>A0A2N5A8Y8</accession>
<proteinExistence type="inferred from homology"/>
<gene>
    <name evidence="5" type="ORF">CWM98_26620</name>
</gene>
<dbReference type="PANTHER" id="PTHR21110">
    <property type="entry name" value="PHOSPHOPENTOMUTASE"/>
    <property type="match status" value="1"/>
</dbReference>
<organism evidence="5 6">
    <name type="scientific">Klebsiella variicola</name>
    <dbReference type="NCBI Taxonomy" id="244366"/>
    <lineage>
        <taxon>Bacteria</taxon>
        <taxon>Pseudomonadati</taxon>
        <taxon>Pseudomonadota</taxon>
        <taxon>Gammaproteobacteria</taxon>
        <taxon>Enterobacterales</taxon>
        <taxon>Enterobacteriaceae</taxon>
        <taxon>Klebsiella/Raoultella group</taxon>
        <taxon>Klebsiella</taxon>
        <taxon>Klebsiella pneumoniae complex</taxon>
    </lineage>
</organism>
<dbReference type="AlphaFoldDB" id="A0A2N5A8Y8"/>
<feature type="non-terminal residue" evidence="5">
    <location>
        <position position="1"/>
    </location>
</feature>
<comment type="caution">
    <text evidence="5">The sequence shown here is derived from an EMBL/GenBank/DDBJ whole genome shotgun (WGS) entry which is preliminary data.</text>
</comment>
<dbReference type="Gene3D" id="3.40.720.10">
    <property type="entry name" value="Alkaline Phosphatase, subunit A"/>
    <property type="match status" value="1"/>
</dbReference>